<dbReference type="FunFam" id="1.10.533.10:FF:000016">
    <property type="entry name" value="CASP8 and FADD-like apoptosis regulator"/>
    <property type="match status" value="1"/>
</dbReference>
<organism evidence="20 23">
    <name type="scientific">Microcaecilia unicolor</name>
    <dbReference type="NCBI Taxonomy" id="1415580"/>
    <lineage>
        <taxon>Eukaryota</taxon>
        <taxon>Metazoa</taxon>
        <taxon>Chordata</taxon>
        <taxon>Craniata</taxon>
        <taxon>Vertebrata</taxon>
        <taxon>Euteleostomi</taxon>
        <taxon>Amphibia</taxon>
        <taxon>Gymnophiona</taxon>
        <taxon>Siphonopidae</taxon>
        <taxon>Microcaecilia</taxon>
    </lineage>
</organism>
<dbReference type="PANTHER" id="PTHR48169">
    <property type="entry name" value="DED DOMAIN-CONTAINING PROTEIN"/>
    <property type="match status" value="1"/>
</dbReference>
<dbReference type="GeneID" id="115474664"/>
<keyword evidence="5" id="KW-0597">Phosphoprotein</keyword>
<dbReference type="PANTHER" id="PTHR48169:SF7">
    <property type="entry name" value="CASPASE 10"/>
    <property type="match status" value="1"/>
</dbReference>
<dbReference type="FunFam" id="3.40.50.1460:FF:000008">
    <property type="entry name" value="caspase-8 isoform X1"/>
    <property type="match status" value="1"/>
</dbReference>
<keyword evidence="11" id="KW-0865">Zymogen</keyword>
<keyword evidence="10" id="KW-0788">Thiol protease</keyword>
<evidence type="ECO:0000313" key="23">
    <source>
        <dbReference type="RefSeq" id="XP_030066118.1"/>
    </source>
</evidence>
<name>A0A6P7YM70_9AMPH</name>
<evidence type="ECO:0000256" key="7">
    <source>
        <dbReference type="ARBA" id="ARBA00022703"/>
    </source>
</evidence>
<dbReference type="InterPro" id="IPR001875">
    <property type="entry name" value="DED_dom"/>
</dbReference>
<dbReference type="RefSeq" id="XP_030066118.1">
    <property type="nucleotide sequence ID" value="XM_030210258.1"/>
</dbReference>
<accession>A0A6P7YM70</accession>
<keyword evidence="8" id="KW-0677">Repeat</keyword>
<dbReference type="Proteomes" id="UP000515156">
    <property type="component" value="Chromosome 7"/>
</dbReference>
<evidence type="ECO:0000256" key="10">
    <source>
        <dbReference type="ARBA" id="ARBA00022807"/>
    </source>
</evidence>
<feature type="domain" description="Caspase family p10" evidence="18">
    <location>
        <begin position="418"/>
        <end position="504"/>
    </location>
</feature>
<dbReference type="PRINTS" id="PR00376">
    <property type="entry name" value="IL1BCENZYME"/>
</dbReference>
<dbReference type="InterPro" id="IPR011029">
    <property type="entry name" value="DEATH-like_dom_sf"/>
</dbReference>
<evidence type="ECO:0000256" key="2">
    <source>
        <dbReference type="ARBA" id="ARBA00004496"/>
    </source>
</evidence>
<evidence type="ECO:0000256" key="11">
    <source>
        <dbReference type="ARBA" id="ARBA00023145"/>
    </source>
</evidence>
<dbReference type="SMART" id="SM00031">
    <property type="entry name" value="DED"/>
    <property type="match status" value="2"/>
</dbReference>
<dbReference type="GO" id="GO:0032991">
    <property type="term" value="C:protein-containing complex"/>
    <property type="evidence" value="ECO:0007669"/>
    <property type="project" value="UniProtKB-ARBA"/>
</dbReference>
<dbReference type="GO" id="GO:0051604">
    <property type="term" value="P:protein maturation"/>
    <property type="evidence" value="ECO:0007669"/>
    <property type="project" value="UniProtKB-ARBA"/>
</dbReference>
<dbReference type="OrthoDB" id="6114029at2759"/>
<dbReference type="GO" id="GO:0006915">
    <property type="term" value="P:apoptotic process"/>
    <property type="evidence" value="ECO:0007669"/>
    <property type="project" value="UniProtKB-KW"/>
</dbReference>
<evidence type="ECO:0000256" key="16">
    <source>
        <dbReference type="RuleBase" id="RU003971"/>
    </source>
</evidence>
<protein>
    <recommendedName>
        <fullName evidence="15">Caspase-8</fullName>
        <ecNumber evidence="14">3.4.22.61</ecNumber>
    </recommendedName>
</protein>
<dbReference type="InterPro" id="IPR029030">
    <property type="entry name" value="Caspase-like_dom_sf"/>
</dbReference>
<dbReference type="SUPFAM" id="SSF52129">
    <property type="entry name" value="Caspase-like"/>
    <property type="match status" value="1"/>
</dbReference>
<proteinExistence type="inferred from homology"/>
<evidence type="ECO:0000256" key="12">
    <source>
        <dbReference type="ARBA" id="ARBA00023242"/>
    </source>
</evidence>
<dbReference type="RefSeq" id="XP_030066116.1">
    <property type="nucleotide sequence ID" value="XM_030210256.1"/>
</dbReference>
<evidence type="ECO:0000259" key="18">
    <source>
        <dbReference type="PROSITE" id="PS50207"/>
    </source>
</evidence>
<dbReference type="InterPro" id="IPR001309">
    <property type="entry name" value="Pept_C14_p20"/>
</dbReference>
<dbReference type="AlphaFoldDB" id="A0A6P7YM70"/>
<dbReference type="PROSITE" id="PS50208">
    <property type="entry name" value="CASPASE_P20"/>
    <property type="match status" value="1"/>
</dbReference>
<dbReference type="SMART" id="SM00115">
    <property type="entry name" value="CASc"/>
    <property type="match status" value="1"/>
</dbReference>
<dbReference type="InterPro" id="IPR015917">
    <property type="entry name" value="Pept_C14A"/>
</dbReference>
<evidence type="ECO:0000256" key="8">
    <source>
        <dbReference type="ARBA" id="ARBA00022737"/>
    </source>
</evidence>
<dbReference type="RefSeq" id="XP_030066117.1">
    <property type="nucleotide sequence ID" value="XM_030210257.1"/>
</dbReference>
<evidence type="ECO:0000259" key="19">
    <source>
        <dbReference type="PROSITE" id="PS50208"/>
    </source>
</evidence>
<dbReference type="Pfam" id="PF00656">
    <property type="entry name" value="Peptidase_C14"/>
    <property type="match status" value="1"/>
</dbReference>
<evidence type="ECO:0000256" key="3">
    <source>
        <dbReference type="ARBA" id="ARBA00010134"/>
    </source>
</evidence>
<dbReference type="InterPro" id="IPR033139">
    <property type="entry name" value="Caspase_cys_AS"/>
</dbReference>
<evidence type="ECO:0000313" key="22">
    <source>
        <dbReference type="RefSeq" id="XP_030066117.1"/>
    </source>
</evidence>
<dbReference type="KEGG" id="muo:115474664"/>
<keyword evidence="20" id="KW-1185">Reference proteome</keyword>
<evidence type="ECO:0000256" key="13">
    <source>
        <dbReference type="ARBA" id="ARBA00051626"/>
    </source>
</evidence>
<dbReference type="Pfam" id="PF01335">
    <property type="entry name" value="DED"/>
    <property type="match status" value="2"/>
</dbReference>
<keyword evidence="4" id="KW-0963">Cytoplasm</keyword>
<evidence type="ECO:0000256" key="15">
    <source>
        <dbReference type="ARBA" id="ARBA00068172"/>
    </source>
</evidence>
<evidence type="ECO:0000256" key="14">
    <source>
        <dbReference type="ARBA" id="ARBA00066479"/>
    </source>
</evidence>
<comment type="subcellular location">
    <subcellularLocation>
        <location evidence="2">Cytoplasm</location>
    </subcellularLocation>
    <subcellularLocation>
        <location evidence="1">Nucleus</location>
    </subcellularLocation>
</comment>
<evidence type="ECO:0000313" key="21">
    <source>
        <dbReference type="RefSeq" id="XP_030066116.1"/>
    </source>
</evidence>
<dbReference type="GO" id="GO:0005886">
    <property type="term" value="C:plasma membrane"/>
    <property type="evidence" value="ECO:0007669"/>
    <property type="project" value="UniProtKB-ARBA"/>
</dbReference>
<dbReference type="SUPFAM" id="SSF47986">
    <property type="entry name" value="DEATH domain"/>
    <property type="match status" value="2"/>
</dbReference>
<evidence type="ECO:0000256" key="9">
    <source>
        <dbReference type="ARBA" id="ARBA00022801"/>
    </source>
</evidence>
<keyword evidence="7" id="KW-0053">Apoptosis</keyword>
<dbReference type="FunFam" id="1.10.533.10:FF:000038">
    <property type="entry name" value="Caspase 10"/>
    <property type="match status" value="1"/>
</dbReference>
<dbReference type="PROSITE" id="PS50207">
    <property type="entry name" value="CASPASE_P10"/>
    <property type="match status" value="1"/>
</dbReference>
<evidence type="ECO:0000256" key="4">
    <source>
        <dbReference type="ARBA" id="ARBA00022490"/>
    </source>
</evidence>
<dbReference type="InterPro" id="IPR002138">
    <property type="entry name" value="Pept_C14_p10"/>
</dbReference>
<dbReference type="CDD" id="cd00032">
    <property type="entry name" value="CASc"/>
    <property type="match status" value="1"/>
</dbReference>
<feature type="domain" description="Caspase family p20" evidence="19">
    <location>
        <begin position="272"/>
        <end position="394"/>
    </location>
</feature>
<evidence type="ECO:0000256" key="1">
    <source>
        <dbReference type="ARBA" id="ARBA00004123"/>
    </source>
</evidence>
<reference evidence="21 22" key="1">
    <citation type="submission" date="2025-04" db="UniProtKB">
        <authorList>
            <consortium name="RefSeq"/>
        </authorList>
    </citation>
    <scope>IDENTIFICATION</scope>
</reference>
<evidence type="ECO:0000313" key="20">
    <source>
        <dbReference type="Proteomes" id="UP000515156"/>
    </source>
</evidence>
<evidence type="ECO:0000256" key="6">
    <source>
        <dbReference type="ARBA" id="ARBA00022670"/>
    </source>
</evidence>
<gene>
    <name evidence="21 22 23" type="primary">LOC115474664</name>
</gene>
<dbReference type="GO" id="GO:0005737">
    <property type="term" value="C:cytoplasm"/>
    <property type="evidence" value="ECO:0007669"/>
    <property type="project" value="UniProtKB-SubCell"/>
</dbReference>
<dbReference type="PROSITE" id="PS50168">
    <property type="entry name" value="DED"/>
    <property type="match status" value="2"/>
</dbReference>
<keyword evidence="9" id="KW-0378">Hydrolase</keyword>
<evidence type="ECO:0000259" key="17">
    <source>
        <dbReference type="PROSITE" id="PS50168"/>
    </source>
</evidence>
<dbReference type="GO" id="GO:0004197">
    <property type="term" value="F:cysteine-type endopeptidase activity"/>
    <property type="evidence" value="ECO:0007669"/>
    <property type="project" value="InterPro"/>
</dbReference>
<comment type="similarity">
    <text evidence="3 16">Belongs to the peptidase C14A family.</text>
</comment>
<feature type="domain" description="DED" evidence="17">
    <location>
        <begin position="97"/>
        <end position="173"/>
    </location>
</feature>
<keyword evidence="12" id="KW-0539">Nucleus</keyword>
<evidence type="ECO:0000256" key="5">
    <source>
        <dbReference type="ARBA" id="ARBA00022553"/>
    </source>
</evidence>
<feature type="domain" description="DED" evidence="17">
    <location>
        <begin position="2"/>
        <end position="80"/>
    </location>
</feature>
<dbReference type="GO" id="GO:0043065">
    <property type="term" value="P:positive regulation of apoptotic process"/>
    <property type="evidence" value="ECO:0007669"/>
    <property type="project" value="UniProtKB-ARBA"/>
</dbReference>
<keyword evidence="6" id="KW-0645">Protease</keyword>
<dbReference type="Gene3D" id="3.40.50.1460">
    <property type="match status" value="1"/>
</dbReference>
<dbReference type="Gene3D" id="1.10.533.10">
    <property type="entry name" value="Death Domain, Fas"/>
    <property type="match status" value="2"/>
</dbReference>
<comment type="catalytic activity">
    <reaction evidence="13">
        <text>Strict requirement for Asp at position P1 and has a preferred cleavage sequence of (Leu/Asp/Val)-Glu-Thr-Asp-|-(Gly/Ser/Ala).</text>
        <dbReference type="EC" id="3.4.22.61"/>
    </reaction>
</comment>
<dbReference type="EC" id="3.4.22.61" evidence="14"/>
<dbReference type="InterPro" id="IPR011600">
    <property type="entry name" value="Pept_C14_caspase"/>
</dbReference>
<sequence>MAFRKQLLAIDQELGYEDVEALKFLCIDLISAKKLQEVQSAQKIFQLLIDEGLLSNEDYFLVLELLYIIRQYSLLRKLNSTKEEVQVMLCTRGTVPAYRQMLYELSENITSDDQKSILFLLMDKLPRNQANDMSTLQMLALMEKRDIFSENKLENLETVCANISPDLVKRIARYKWEKGSASFPCQETSSHKPSALKRQGPEIFNPPVPFPTYGCNSEVAESSCEHTGTVLHLAEEGDKAKNVTSQIPHLSLDDVPQEASLGSSFYKMNRQSRGRCLVINNIQFMKHRDRQGSEKDADDLKKVFTWLGLEVEVAVNLNATEIHEIIKNYGNMDYTNHDCFVCCILSHGESGQIIGTNEDIISIHEITSYFTALKCPSLIDKPKLFFIQACRGQSYQCGVYVDVDAINPQNSDHQNVSLSESIPHDADFLLGMATVDGYSAFRDVTEGTWYIQALCTNLMQMVPRRQDILSILTKVNEDVSRKSHKSGWKQMPQPAYTLRKKLVFPVPNTASLSHKLHDRTN</sequence>
<dbReference type="PROSITE" id="PS01122">
    <property type="entry name" value="CASPASE_CYS"/>
    <property type="match status" value="1"/>
</dbReference>
<dbReference type="GO" id="GO:0006508">
    <property type="term" value="P:proteolysis"/>
    <property type="evidence" value="ECO:0007669"/>
    <property type="project" value="UniProtKB-KW"/>
</dbReference>
<dbReference type="GO" id="GO:0005634">
    <property type="term" value="C:nucleus"/>
    <property type="evidence" value="ECO:0007669"/>
    <property type="project" value="UniProtKB-SubCell"/>
</dbReference>